<comment type="caution">
    <text evidence="3">The sequence shown here is derived from an EMBL/GenBank/DDBJ whole genome shotgun (WGS) entry which is preliminary data.</text>
</comment>
<dbReference type="Proteomes" id="UP001431209">
    <property type="component" value="Unassembled WGS sequence"/>
</dbReference>
<name>A0AAW2Z4R8_9EUKA</name>
<sequence>MINMPHDMLINACDSDGERINNGGDDFIVTISLEDEDEPIMHTLNDNQDGTHTVRWTPKRSGTYKVMVASPKGEPIQNTPLTLQLDPVPYAPYSRIKCKAITRNRDDLVTCELDFAPFDRFNQPFKTHDSRIQCSLMCDNQQVPCSVSTDPSGQLQVRFKPLPNKNKYSCQVKINHQPIGGAPIIIQLDDKYIDKRAIHKHKPSPVQCEAFGPGLEGATIDQLTMFTVKVKDVKGQPFTTDNDEPVNYDQNISLVKRMLTYQPKAFDSETNPLAPFLDLKELRKNKPVTPSSTSNVPLLQTSQLDDDMMITMNPIHDPVSPQLINKQQSRFPCKIEILQDQEPTAASVEPIMFNTAPGEFTILYTPQHIGEHTINITVGNDPEENHIGGSPFNPIVAGKVDHRNCTLEGPGLYKCYTNKPTYFNIIARDDDNKDIRVGGDDFEVFIKDPNGVHANHFPILIDDSGTGTYRVTYTPHASGVHTISCKYRGDHLKQSPFKVTAKEISHGPDPQQCELVGHVKNVPCRKPYKYNCKLRSANGKDILSGGDIVRAKVTPLHAASQAFDAYVVDHGIGRYAIEFTPEFAGQYEMNVTVGHDDLPIKDSPFTFQVLPTISALYTRLFDWKLMLQSEINIDTKDVIADLISPQGVKVHTHVDKLNAKLFQVHYEPPQIESGDYTISICVSDTKVSGSPFVQSFVYHEHDYENAQNVDNFQVVE</sequence>
<dbReference type="SUPFAM" id="SSF81296">
    <property type="entry name" value="E set domains"/>
    <property type="match status" value="5"/>
</dbReference>
<reference evidence="3 4" key="1">
    <citation type="submission" date="2024-03" db="EMBL/GenBank/DDBJ databases">
        <title>The Acrasis kona genome and developmental transcriptomes reveal deep origins of eukaryotic multicellular pathways.</title>
        <authorList>
            <person name="Sheikh S."/>
            <person name="Fu C.-J."/>
            <person name="Brown M.W."/>
            <person name="Baldauf S.L."/>
        </authorList>
    </citation>
    <scope>NUCLEOTIDE SEQUENCE [LARGE SCALE GENOMIC DNA]</scope>
    <source>
        <strain evidence="3 4">ATCC MYA-3509</strain>
    </source>
</reference>
<proteinExistence type="predicted"/>
<dbReference type="Pfam" id="PF00630">
    <property type="entry name" value="Filamin"/>
    <property type="match status" value="3"/>
</dbReference>
<dbReference type="InterPro" id="IPR013783">
    <property type="entry name" value="Ig-like_fold"/>
</dbReference>
<feature type="repeat" description="Filamin" evidence="2">
    <location>
        <begin position="397"/>
        <end position="501"/>
    </location>
</feature>
<dbReference type="Gene3D" id="2.60.40.10">
    <property type="entry name" value="Immunoglobulins"/>
    <property type="match status" value="5"/>
</dbReference>
<feature type="repeat" description="Filamin" evidence="2">
    <location>
        <begin position="1"/>
        <end position="85"/>
    </location>
</feature>
<feature type="repeat" description="Filamin" evidence="2">
    <location>
        <begin position="544"/>
        <end position="609"/>
    </location>
</feature>
<keyword evidence="4" id="KW-1185">Reference proteome</keyword>
<dbReference type="PROSITE" id="PS50194">
    <property type="entry name" value="FILAMIN_REPEAT"/>
    <property type="match status" value="4"/>
</dbReference>
<dbReference type="InterPro" id="IPR017868">
    <property type="entry name" value="Filamin/ABP280_repeat-like"/>
</dbReference>
<organism evidence="3 4">
    <name type="scientific">Acrasis kona</name>
    <dbReference type="NCBI Taxonomy" id="1008807"/>
    <lineage>
        <taxon>Eukaryota</taxon>
        <taxon>Discoba</taxon>
        <taxon>Heterolobosea</taxon>
        <taxon>Tetramitia</taxon>
        <taxon>Eutetramitia</taxon>
        <taxon>Acrasidae</taxon>
        <taxon>Acrasis</taxon>
    </lineage>
</organism>
<accession>A0AAW2Z4R8</accession>
<dbReference type="InterPro" id="IPR001298">
    <property type="entry name" value="Filamin/ABP280_rpt"/>
</dbReference>
<dbReference type="PANTHER" id="PTHR38537:SF8">
    <property type="entry name" value="FILAMIN-A"/>
    <property type="match status" value="1"/>
</dbReference>
<feature type="repeat" description="Filamin" evidence="2">
    <location>
        <begin position="343"/>
        <end position="396"/>
    </location>
</feature>
<evidence type="ECO:0000256" key="2">
    <source>
        <dbReference type="PROSITE-ProRule" id="PRU00087"/>
    </source>
</evidence>
<evidence type="ECO:0000256" key="1">
    <source>
        <dbReference type="ARBA" id="ARBA00022737"/>
    </source>
</evidence>
<dbReference type="InterPro" id="IPR014756">
    <property type="entry name" value="Ig_E-set"/>
</dbReference>
<dbReference type="GO" id="GO:0051015">
    <property type="term" value="F:actin filament binding"/>
    <property type="evidence" value="ECO:0007669"/>
    <property type="project" value="InterPro"/>
</dbReference>
<dbReference type="InterPro" id="IPR044801">
    <property type="entry name" value="Filamin"/>
</dbReference>
<dbReference type="AlphaFoldDB" id="A0AAW2Z4R8"/>
<keyword evidence="1" id="KW-0677">Repeat</keyword>
<evidence type="ECO:0000313" key="3">
    <source>
        <dbReference type="EMBL" id="KAL0484833.1"/>
    </source>
</evidence>
<dbReference type="EMBL" id="JAOPGA020001073">
    <property type="protein sequence ID" value="KAL0484833.1"/>
    <property type="molecule type" value="Genomic_DNA"/>
</dbReference>
<dbReference type="SMART" id="SM00557">
    <property type="entry name" value="IG_FLMN"/>
    <property type="match status" value="3"/>
</dbReference>
<dbReference type="PANTHER" id="PTHR38537">
    <property type="entry name" value="JITTERBUG, ISOFORM N"/>
    <property type="match status" value="1"/>
</dbReference>
<gene>
    <name evidence="3" type="ORF">AKO1_003612</name>
</gene>
<evidence type="ECO:0000313" key="4">
    <source>
        <dbReference type="Proteomes" id="UP001431209"/>
    </source>
</evidence>
<dbReference type="GO" id="GO:0030036">
    <property type="term" value="P:actin cytoskeleton organization"/>
    <property type="evidence" value="ECO:0007669"/>
    <property type="project" value="InterPro"/>
</dbReference>
<protein>
    <submittedName>
        <fullName evidence="3">Uncharacterized protein</fullName>
    </submittedName>
</protein>